<dbReference type="PANTHER" id="PTHR30031:SF0">
    <property type="entry name" value="PHOSPHOENOLPYRUVATE CARBOXYKINASE (ATP)"/>
    <property type="match status" value="1"/>
</dbReference>
<dbReference type="EMBL" id="LR593887">
    <property type="protein sequence ID" value="VTS03843.1"/>
    <property type="molecule type" value="Genomic_DNA"/>
</dbReference>
<evidence type="ECO:0000256" key="6">
    <source>
        <dbReference type="ARBA" id="ARBA00022793"/>
    </source>
</evidence>
<feature type="binding site" evidence="10">
    <location>
        <begin position="245"/>
        <end position="253"/>
    </location>
    <ligand>
        <name>ATP</name>
        <dbReference type="ChEBI" id="CHEBI:30616"/>
    </ligand>
</feature>
<comment type="function">
    <text evidence="10">Involved in the gluconeogenesis. Catalyzes the conversion of oxaloacetate (OAA) to phosphoenolpyruvate (PEP) through direct phosphoryl transfer between the nucleoside triphosphate and OAA.</text>
</comment>
<dbReference type="GO" id="GO:0005524">
    <property type="term" value="F:ATP binding"/>
    <property type="evidence" value="ECO:0007669"/>
    <property type="project" value="UniProtKB-UniRule"/>
</dbReference>
<evidence type="ECO:0000256" key="9">
    <source>
        <dbReference type="ARBA" id="ARBA00047371"/>
    </source>
</evidence>
<gene>
    <name evidence="10" type="primary">pckA</name>
    <name evidence="12" type="ORF">GMBLW1_07080</name>
</gene>
<comment type="subcellular location">
    <subcellularLocation>
        <location evidence="10">Cytoplasm</location>
    </subcellularLocation>
</comment>
<feature type="binding site" evidence="10">
    <location>
        <position position="331"/>
    </location>
    <ligand>
        <name>substrate</name>
    </ligand>
</feature>
<keyword evidence="12" id="KW-0808">Transferase</keyword>
<protein>
    <recommendedName>
        <fullName evidence="3 10">Phosphoenolpyruvate carboxykinase (ATP)</fullName>
        <shortName evidence="10">PCK</shortName>
        <shortName evidence="10">PEP carboxykinase</shortName>
        <shortName evidence="10">PEPCK</shortName>
        <ecNumber evidence="3 10">4.1.1.49</ecNumber>
    </recommendedName>
</protein>
<feature type="binding site" evidence="10">
    <location>
        <position position="266"/>
    </location>
    <ligand>
        <name>Mn(2+)</name>
        <dbReference type="ChEBI" id="CHEBI:29035"/>
    </ligand>
</feature>
<dbReference type="Gene3D" id="2.170.8.10">
    <property type="entry name" value="Phosphoenolpyruvate Carboxykinase, domain 2"/>
    <property type="match status" value="1"/>
</dbReference>
<feature type="binding site" evidence="10">
    <location>
        <position position="210"/>
    </location>
    <ligand>
        <name>substrate</name>
    </ligand>
</feature>
<dbReference type="GO" id="GO:0005829">
    <property type="term" value="C:cytosol"/>
    <property type="evidence" value="ECO:0007669"/>
    <property type="project" value="TreeGrafter"/>
</dbReference>
<dbReference type="RefSeq" id="WP_162658337.1">
    <property type="nucleotide sequence ID" value="NZ_LR593887.1"/>
</dbReference>
<dbReference type="GO" id="GO:0006094">
    <property type="term" value="P:gluconeogenesis"/>
    <property type="evidence" value="ECO:0007669"/>
    <property type="project" value="UniProtKB-UniRule"/>
</dbReference>
<feature type="binding site" evidence="10">
    <location>
        <position position="456"/>
    </location>
    <ligand>
        <name>ATP</name>
        <dbReference type="ChEBI" id="CHEBI:30616"/>
    </ligand>
</feature>
<dbReference type="InterPro" id="IPR001272">
    <property type="entry name" value="PEP_carboxykinase_ATP"/>
</dbReference>
<dbReference type="Gene3D" id="3.90.228.20">
    <property type="match status" value="1"/>
</dbReference>
<dbReference type="AlphaFoldDB" id="A0A6C2YQU0"/>
<keyword evidence="8 10" id="KW-0456">Lyase</keyword>
<evidence type="ECO:0000256" key="2">
    <source>
        <dbReference type="ARBA" id="ARBA00006052"/>
    </source>
</evidence>
<feature type="binding site" evidence="10">
    <location>
        <position position="204"/>
    </location>
    <ligand>
        <name>substrate</name>
    </ligand>
</feature>
<dbReference type="InterPro" id="IPR008210">
    <property type="entry name" value="PEP_carboxykinase_N"/>
</dbReference>
<evidence type="ECO:0000256" key="3">
    <source>
        <dbReference type="ARBA" id="ARBA00012363"/>
    </source>
</evidence>
<dbReference type="InterPro" id="IPR013035">
    <property type="entry name" value="PEP_carboxykinase_C"/>
</dbReference>
<keyword evidence="7 10" id="KW-0067">ATP-binding</keyword>
<dbReference type="FunCoup" id="A0A6C2YQU0">
    <property type="interactions" value="341"/>
</dbReference>
<keyword evidence="10" id="KW-0464">Manganese</keyword>
<evidence type="ECO:0000256" key="11">
    <source>
        <dbReference type="SAM" id="MobiDB-lite"/>
    </source>
</evidence>
<evidence type="ECO:0000256" key="1">
    <source>
        <dbReference type="ARBA" id="ARBA00004742"/>
    </source>
</evidence>
<dbReference type="EMBL" id="LR586016">
    <property type="protein sequence ID" value="VIP03252.1"/>
    <property type="molecule type" value="Genomic_DNA"/>
</dbReference>
<feature type="binding site" evidence="10">
    <location>
        <position position="69"/>
    </location>
    <ligand>
        <name>substrate</name>
    </ligand>
</feature>
<sequence length="541" mass="59603">MKPTTPPWSDNGIRDSAHKAPLGRPLSQASELFVNLSIPQLIEQAIRRGEAGLTDQGALIAYTGERTGRSPQDRFIVRDALTAATVHWGKVNQPIDAQAFQRLHDRILAYFQNRPLFVLDAAAGAEPEHRLRLRLVAEKAWQTLFARHLFLRVPESELATFQPEWTILAAPGLQSDPAFDGTRSDVILAMDFTKKMILIAGTHYAGEIKKSIFSVLNYLLPARGVFPMHCSANIGVNGDTALYFGLSGTGKTTLSADPERRLIGDDEHAWSDRGVFNLEGGCYAKTIRLSQAGEPQIWAAIRFGSVLENVELDPKFRTPDYASERYTENTRVAYPIDYIPNCELSGQGSHPKHVFFLTCDAFGVLPPLSRLTPAQAMYHFLSGYTAKVAGTETGVTEPSATFSTCFAAPFLPRHPVEYATLLAKRLEHHHAHVWLVNTGWTGGPYGVGQRMSLQHTRALLHAVLDDKLQDVTFHTDPNFGVSVPSSCPDVPDNVLNPRSTWANPLDYDKQAARLAALFRQNFLQYANQAPPEVLAAAPSGG</sequence>
<dbReference type="SUPFAM" id="SSF68923">
    <property type="entry name" value="PEP carboxykinase N-terminal domain"/>
    <property type="match status" value="1"/>
</dbReference>
<feature type="binding site" evidence="10">
    <location>
        <position position="229"/>
    </location>
    <ligand>
        <name>ATP</name>
        <dbReference type="ChEBI" id="CHEBI:30616"/>
    </ligand>
</feature>
<evidence type="ECO:0000256" key="10">
    <source>
        <dbReference type="HAMAP-Rule" id="MF_00453"/>
    </source>
</evidence>
<dbReference type="EC" id="4.1.1.49" evidence="3 10"/>
<name>A0A6C2YQU0_9BACT</name>
<organism evidence="12">
    <name type="scientific">Tuwongella immobilis</name>
    <dbReference type="NCBI Taxonomy" id="692036"/>
    <lineage>
        <taxon>Bacteria</taxon>
        <taxon>Pseudomonadati</taxon>
        <taxon>Planctomycetota</taxon>
        <taxon>Planctomycetia</taxon>
        <taxon>Gemmatales</taxon>
        <taxon>Gemmataceae</taxon>
        <taxon>Tuwongella</taxon>
    </lineage>
</organism>
<dbReference type="PIRSF" id="PIRSF006294">
    <property type="entry name" value="PEP_crbxkin"/>
    <property type="match status" value="1"/>
</dbReference>
<feature type="binding site" evidence="10">
    <location>
        <position position="294"/>
    </location>
    <ligand>
        <name>ATP</name>
        <dbReference type="ChEBI" id="CHEBI:30616"/>
    </ligand>
</feature>
<keyword evidence="12" id="KW-0418">Kinase</keyword>
<evidence type="ECO:0000256" key="8">
    <source>
        <dbReference type="ARBA" id="ARBA00023239"/>
    </source>
</evidence>
<reference evidence="12" key="1">
    <citation type="submission" date="2019-04" db="EMBL/GenBank/DDBJ databases">
        <authorList>
            <consortium name="Science for Life Laboratories"/>
        </authorList>
    </citation>
    <scope>NUCLEOTIDE SEQUENCE</scope>
    <source>
        <strain evidence="12">MBLW1</strain>
    </source>
</reference>
<feature type="binding site" evidence="10">
    <location>
        <position position="229"/>
    </location>
    <ligand>
        <name>Mn(2+)</name>
        <dbReference type="ChEBI" id="CHEBI:29035"/>
    </ligand>
</feature>
<feature type="binding site" evidence="10">
    <location>
        <position position="210"/>
    </location>
    <ligand>
        <name>ATP</name>
        <dbReference type="ChEBI" id="CHEBI:30616"/>
    </ligand>
</feature>
<dbReference type="NCBIfam" id="TIGR00224">
    <property type="entry name" value="pckA"/>
    <property type="match status" value="1"/>
</dbReference>
<keyword evidence="10" id="KW-0963">Cytoplasm</keyword>
<dbReference type="GO" id="GO:0004612">
    <property type="term" value="F:phosphoenolpyruvate carboxykinase (ATP) activity"/>
    <property type="evidence" value="ECO:0007669"/>
    <property type="project" value="UniProtKB-UniRule"/>
</dbReference>
<dbReference type="SUPFAM" id="SSF53795">
    <property type="entry name" value="PEP carboxykinase-like"/>
    <property type="match status" value="1"/>
</dbReference>
<feature type="region of interest" description="Disordered" evidence="11">
    <location>
        <begin position="1"/>
        <end position="21"/>
    </location>
</feature>
<keyword evidence="4 10" id="KW-0312">Gluconeogenesis</keyword>
<feature type="binding site" evidence="10">
    <location>
        <position position="210"/>
    </location>
    <ligand>
        <name>Mn(2+)</name>
        <dbReference type="ChEBI" id="CHEBI:29035"/>
    </ligand>
</feature>
<keyword evidence="6 10" id="KW-0210">Decarboxylase</keyword>
<keyword evidence="13" id="KW-1185">Reference proteome</keyword>
<dbReference type="HAMAP" id="MF_00453">
    <property type="entry name" value="PEPCK_ATP"/>
    <property type="match status" value="1"/>
</dbReference>
<dbReference type="NCBIfam" id="NF006821">
    <property type="entry name" value="PRK09344.1-3"/>
    <property type="match status" value="1"/>
</dbReference>
<comment type="caution">
    <text evidence="10">Lacks conserved residue(s) required for the propagation of feature annotation.</text>
</comment>
<keyword evidence="12" id="KW-0670">Pyruvate</keyword>
<dbReference type="CDD" id="cd00484">
    <property type="entry name" value="PEPCK_ATP"/>
    <property type="match status" value="1"/>
</dbReference>
<dbReference type="Pfam" id="PF01293">
    <property type="entry name" value="PEPCK_ATP"/>
    <property type="match status" value="1"/>
</dbReference>
<dbReference type="InterPro" id="IPR015994">
    <property type="entry name" value="PEPCK_ATP_CS"/>
</dbReference>
<keyword evidence="5 10" id="KW-0547">Nucleotide-binding</keyword>
<evidence type="ECO:0000256" key="4">
    <source>
        <dbReference type="ARBA" id="ARBA00022432"/>
    </source>
</evidence>
<dbReference type="Gene3D" id="3.40.449.10">
    <property type="entry name" value="Phosphoenolpyruvate Carboxykinase, domain 1"/>
    <property type="match status" value="1"/>
</dbReference>
<dbReference type="KEGG" id="tim:GMBLW1_07080"/>
<dbReference type="PROSITE" id="PS00532">
    <property type="entry name" value="PEPCK_ATP"/>
    <property type="match status" value="1"/>
</dbReference>
<dbReference type="NCBIfam" id="NF006820">
    <property type="entry name" value="PRK09344.1-2"/>
    <property type="match status" value="1"/>
</dbReference>
<evidence type="ECO:0000313" key="13">
    <source>
        <dbReference type="Proteomes" id="UP000464378"/>
    </source>
</evidence>
<evidence type="ECO:0000256" key="7">
    <source>
        <dbReference type="ARBA" id="ARBA00022840"/>
    </source>
</evidence>
<comment type="catalytic activity">
    <reaction evidence="9 10">
        <text>oxaloacetate + ATP = phosphoenolpyruvate + ADP + CO2</text>
        <dbReference type="Rhea" id="RHEA:18617"/>
        <dbReference type="ChEBI" id="CHEBI:16452"/>
        <dbReference type="ChEBI" id="CHEBI:16526"/>
        <dbReference type="ChEBI" id="CHEBI:30616"/>
        <dbReference type="ChEBI" id="CHEBI:58702"/>
        <dbReference type="ChEBI" id="CHEBI:456216"/>
        <dbReference type="EC" id="4.1.1.49"/>
    </reaction>
</comment>
<evidence type="ECO:0000313" key="12">
    <source>
        <dbReference type="EMBL" id="VIP03252.1"/>
    </source>
</evidence>
<accession>A0A6C2YQU0</accession>
<dbReference type="Proteomes" id="UP000464378">
    <property type="component" value="Chromosome"/>
</dbReference>
<dbReference type="PANTHER" id="PTHR30031">
    <property type="entry name" value="PHOSPHOENOLPYRUVATE CARBOXYKINASE ATP"/>
    <property type="match status" value="1"/>
</dbReference>
<comment type="cofactor">
    <cofactor evidence="10">
        <name>Mn(2+)</name>
        <dbReference type="ChEBI" id="CHEBI:29035"/>
    </cofactor>
    <text evidence="10">Binds 1 Mn(2+) ion per subunit.</text>
</comment>
<dbReference type="GO" id="GO:0046872">
    <property type="term" value="F:metal ion binding"/>
    <property type="evidence" value="ECO:0007669"/>
    <property type="project" value="UniProtKB-KW"/>
</dbReference>
<dbReference type="InParanoid" id="A0A6C2YQU0"/>
<proteinExistence type="inferred from homology"/>
<comment type="pathway">
    <text evidence="1 10">Carbohydrate biosynthesis; gluconeogenesis.</text>
</comment>
<dbReference type="GO" id="GO:0016301">
    <property type="term" value="F:kinase activity"/>
    <property type="evidence" value="ECO:0007669"/>
    <property type="project" value="UniProtKB-KW"/>
</dbReference>
<evidence type="ECO:0000256" key="5">
    <source>
        <dbReference type="ARBA" id="ARBA00022741"/>
    </source>
</evidence>
<feature type="binding site" evidence="10">
    <location>
        <position position="331"/>
    </location>
    <ligand>
        <name>ATP</name>
        <dbReference type="ChEBI" id="CHEBI:30616"/>
    </ligand>
</feature>
<comment type="similarity">
    <text evidence="2 10">Belongs to the phosphoenolpyruvate carboxykinase (ATP) family.</text>
</comment>
<keyword evidence="10" id="KW-0479">Metal-binding</keyword>
<dbReference type="UniPathway" id="UPA00138"/>